<keyword evidence="4 6" id="KW-0067">ATP-binding</keyword>
<dbReference type="RefSeq" id="WP_252916893.1">
    <property type="nucleotide sequence ID" value="NZ_JAAAML010000003.1"/>
</dbReference>
<dbReference type="InterPro" id="IPR003439">
    <property type="entry name" value="ABC_transporter-like_ATP-bd"/>
</dbReference>
<evidence type="ECO:0000259" key="5">
    <source>
        <dbReference type="PROSITE" id="PS50893"/>
    </source>
</evidence>
<proteinExistence type="inferred from homology"/>
<dbReference type="InterPro" id="IPR027417">
    <property type="entry name" value="P-loop_NTPase"/>
</dbReference>
<evidence type="ECO:0000256" key="3">
    <source>
        <dbReference type="ARBA" id="ARBA00022741"/>
    </source>
</evidence>
<dbReference type="InterPro" id="IPR050319">
    <property type="entry name" value="ABC_transp_ATP-bind"/>
</dbReference>
<dbReference type="Pfam" id="PF00005">
    <property type="entry name" value="ABC_tran"/>
    <property type="match status" value="1"/>
</dbReference>
<reference evidence="6 7" key="1">
    <citation type="submission" date="2020-01" db="EMBL/GenBank/DDBJ databases">
        <title>Genomes of bacteria type strains.</title>
        <authorList>
            <person name="Chen J."/>
            <person name="Zhu S."/>
            <person name="Yang J."/>
        </authorList>
    </citation>
    <scope>NUCLEOTIDE SEQUENCE [LARGE SCALE GENOMIC DNA]</scope>
    <source>
        <strain evidence="6 7">DSM 16655</strain>
    </source>
</reference>
<dbReference type="GO" id="GO:0005524">
    <property type="term" value="F:ATP binding"/>
    <property type="evidence" value="ECO:0007669"/>
    <property type="project" value="UniProtKB-KW"/>
</dbReference>
<dbReference type="EMBL" id="JAAAML010000003">
    <property type="protein sequence ID" value="MCO6410219.1"/>
    <property type="molecule type" value="Genomic_DNA"/>
</dbReference>
<evidence type="ECO:0000256" key="2">
    <source>
        <dbReference type="ARBA" id="ARBA00022448"/>
    </source>
</evidence>
<comment type="similarity">
    <text evidence="1">Belongs to the ABC transporter superfamily.</text>
</comment>
<keyword evidence="2" id="KW-0813">Transport</keyword>
<keyword evidence="3" id="KW-0547">Nucleotide-binding</keyword>
<evidence type="ECO:0000256" key="4">
    <source>
        <dbReference type="ARBA" id="ARBA00022840"/>
    </source>
</evidence>
<organism evidence="6 7">
    <name type="scientific">Hoeflea alexandrii</name>
    <dbReference type="NCBI Taxonomy" id="288436"/>
    <lineage>
        <taxon>Bacteria</taxon>
        <taxon>Pseudomonadati</taxon>
        <taxon>Pseudomonadota</taxon>
        <taxon>Alphaproteobacteria</taxon>
        <taxon>Hyphomicrobiales</taxon>
        <taxon>Rhizobiaceae</taxon>
        <taxon>Hoeflea</taxon>
    </lineage>
</organism>
<dbReference type="InterPro" id="IPR003593">
    <property type="entry name" value="AAA+_ATPase"/>
</dbReference>
<dbReference type="PANTHER" id="PTHR43776:SF7">
    <property type="entry name" value="D,D-DIPEPTIDE TRANSPORT ATP-BINDING PROTEIN DDPF-RELATED"/>
    <property type="match status" value="1"/>
</dbReference>
<comment type="caution">
    <text evidence="6">The sequence shown here is derived from an EMBL/GenBank/DDBJ whole genome shotgun (WGS) entry which is preliminary data.</text>
</comment>
<evidence type="ECO:0000256" key="1">
    <source>
        <dbReference type="ARBA" id="ARBA00005417"/>
    </source>
</evidence>
<accession>A0ABT1CVL7</accession>
<evidence type="ECO:0000313" key="7">
    <source>
        <dbReference type="Proteomes" id="UP001320715"/>
    </source>
</evidence>
<keyword evidence="7" id="KW-1185">Reference proteome</keyword>
<dbReference type="SUPFAM" id="SSF52540">
    <property type="entry name" value="P-loop containing nucleoside triphosphate hydrolases"/>
    <property type="match status" value="1"/>
</dbReference>
<feature type="domain" description="ABC transporter" evidence="5">
    <location>
        <begin position="56"/>
        <end position="261"/>
    </location>
</feature>
<evidence type="ECO:0000313" key="6">
    <source>
        <dbReference type="EMBL" id="MCO6410219.1"/>
    </source>
</evidence>
<protein>
    <submittedName>
        <fullName evidence="6">ATP-binding cassette domain-containing protein</fullName>
    </submittedName>
</protein>
<gene>
    <name evidence="6" type="ORF">GTW23_18710</name>
</gene>
<dbReference type="PROSITE" id="PS50893">
    <property type="entry name" value="ABC_TRANSPORTER_2"/>
    <property type="match status" value="1"/>
</dbReference>
<dbReference type="PANTHER" id="PTHR43776">
    <property type="entry name" value="TRANSPORT ATP-BINDING PROTEIN"/>
    <property type="match status" value="1"/>
</dbReference>
<sequence>MYTIRLPVTVLSGFLGAGKATLLAASSRDYSRRLVAAQPSNWQQCKARRNGDVAVVSARGLSMARGRGRLFDDIDLDLRPGTITGILGRSFCGKTSIGKALLGLIPSAGGTVCRASAILPLRFRKLWQVPSSAFARKMTAGNELQALARLQGGDWQRMDRLRQRLRLSADLLDRLPGHVSGGDVQRSALMRALTVDPVFLFADEPTSRLGLITRQEVIEMPGEVVREGSLAILVVSHNGELLKRFCGHVVKLDDRPAMARHGN</sequence>
<name>A0ABT1CVL7_9HYPH</name>
<dbReference type="Gene3D" id="3.40.50.300">
    <property type="entry name" value="P-loop containing nucleotide triphosphate hydrolases"/>
    <property type="match status" value="1"/>
</dbReference>
<dbReference type="SMART" id="SM00382">
    <property type="entry name" value="AAA"/>
    <property type="match status" value="1"/>
</dbReference>
<dbReference type="Proteomes" id="UP001320715">
    <property type="component" value="Unassembled WGS sequence"/>
</dbReference>